<dbReference type="EMBL" id="BDCO01000002">
    <property type="protein sequence ID" value="GAT34677.1"/>
    <property type="molecule type" value="Genomic_DNA"/>
</dbReference>
<dbReference type="NCBIfam" id="TIGR02600">
    <property type="entry name" value="Verru_Chthon_A"/>
    <property type="match status" value="1"/>
</dbReference>
<evidence type="ECO:0000313" key="4">
    <source>
        <dbReference type="Proteomes" id="UP000076023"/>
    </source>
</evidence>
<dbReference type="Proteomes" id="UP000076023">
    <property type="component" value="Unassembled WGS sequence"/>
</dbReference>
<dbReference type="InterPro" id="IPR019840">
    <property type="entry name" value="Verru/Chthon_A"/>
</dbReference>
<evidence type="ECO:0000256" key="1">
    <source>
        <dbReference type="SAM" id="MobiDB-lite"/>
    </source>
</evidence>
<sequence>MKRSLDFPSSPAAFRTARGSALIAVLAIIVLLGALVTIFLVRTGTERSASASYDAAASTRLLAESAVNLVQATINEATTGTGSSTWASQPGAVRVFDDAGNLTKIYRLYSSTTMSTATSSGSILANDIPPVNWASQPAVWVDLNKPVTISGFGNTKSLSFPILDPRDPKSPGSATNPSVLSTLDGFSISGAPGATQLQPAPMPVRWMYMLRDGTMVTPSSPSGSTVTISGATKENPIVGRVAFWTDDETTKVNVNTASGSIGKWNGTAALAAPWDVPRFRMLDDVNLFSRNQPVQGEYQRYPGHPATTDLSKIFTALGMPIGDYPNTQTAAATSSSFFSLLPRYDDQYGSKGGTVDTTKSNTPTTITAKNDRLYTSPGEMLFRPDRTQNPGSGASVTQQQVETGKFLLTSHSRAPETTLFGTPRIAVWPIDSEYGANPTPTNNTKLVTPFDKLIAFCSSTGIGSAIKQYYIQRHDSTSPTNDWSQITRNRQLYSYLQSLTGRNIPGFGGTFLQKYSYPNERDQILTEMVDYIRSTNVYDHSVKDASSSNPTVRFTPPITTAVSGGGQVVPLRIGATQGLGRMYTISEVALLLISTADGNGDPSNEYDPRTRSNNITDKPNPTLADTYDGTKILLNPGEKRLQAMILIELNSPMLGFDTMMPDVSINIRDLNNVKFTTSAGLVKSPFPSGDLLTEGPATRYNDIIQMGGLNGFQYFMSRVDWNGTNYRRNGWSNSSTSYLPYRFVSNPFTVPTAADGSGTVTLSTSGNFVAEIMVKAKGTSTRRVVQTFQISFPSITLPLPDLIQTTTAGSNTMGDWWGFDKRIEWAPQSPGSTTAAGKGAVIRTDATGIPDSSTAGGYRSDVVRSLAAKDGDVRLIMAKETVTADGTKDMVTTPGYSSGAKLAHTLMQAKASNLVPGVNLSGKLVSGADYEPAWTPKVPSTSTPAADWDWDTGLPGSRDGAYANKPDEGNIYTSSGAAPYYNGEQQSNSTSSSVASYFTANRIIPSPVMFGSLPTGVQEGVPWRTLLFRPQASRPRDPSGPKDHLLLDLFTMPVVEPYAISEPFSTAGKVNMNYQIVPFTYIDRSTGVRAVLGSELMARVPKAAAQKNGNQTGHNYYKMPFGSVPGANAQPPSGPALGRLPLNLSDSNGSLRQFKEKFAQWDIFRSPSEICDIYLVPQGYSWASNSVADAGWYGDDFALVGDNVRERPYADIYPRLTTKSNTFTVHYTVQALKNPPANAPDKWTEGKGQVVGELRGSVTLERFLDPANTNIPDYAANPSAPNLDNYYQWRVLENSTFSP</sequence>
<evidence type="ECO:0000256" key="2">
    <source>
        <dbReference type="SAM" id="Phobius"/>
    </source>
</evidence>
<name>A0A146GDF5_TERSA</name>
<evidence type="ECO:0000313" key="3">
    <source>
        <dbReference type="EMBL" id="GAT34677.1"/>
    </source>
</evidence>
<protein>
    <submittedName>
        <fullName evidence="3">Verru_Chthon cassette protein A</fullName>
    </submittedName>
</protein>
<keyword evidence="2" id="KW-1133">Transmembrane helix</keyword>
<dbReference type="RefSeq" id="WP_075080289.1">
    <property type="nucleotide sequence ID" value="NZ_BDCO01000002.1"/>
</dbReference>
<comment type="caution">
    <text evidence="3">The sequence shown here is derived from an EMBL/GenBank/DDBJ whole genome shotgun (WGS) entry which is preliminary data.</text>
</comment>
<accession>A0A146GDF5</accession>
<keyword evidence="4" id="KW-1185">Reference proteome</keyword>
<feature type="transmembrane region" description="Helical" evidence="2">
    <location>
        <begin position="21"/>
        <end position="41"/>
    </location>
</feature>
<dbReference type="STRING" id="690879.TSACC_23109"/>
<keyword evidence="2" id="KW-0472">Membrane</keyword>
<keyword evidence="2" id="KW-0812">Transmembrane</keyword>
<feature type="region of interest" description="Disordered" evidence="1">
    <location>
        <begin position="599"/>
        <end position="622"/>
    </location>
</feature>
<proteinExistence type="predicted"/>
<reference evidence="4" key="1">
    <citation type="journal article" date="2017" name="Genome Announc.">
        <title>Draft Genome Sequence of Terrimicrobium sacchariphilum NM-5T, a Facultative Anaerobic Soil Bacterium of the Class Spartobacteria.</title>
        <authorList>
            <person name="Qiu Y.L."/>
            <person name="Tourlousse D.M."/>
            <person name="Matsuura N."/>
            <person name="Ohashi A."/>
            <person name="Sekiguchi Y."/>
        </authorList>
    </citation>
    <scope>NUCLEOTIDE SEQUENCE [LARGE SCALE GENOMIC DNA]</scope>
    <source>
        <strain evidence="4">NM-5</strain>
    </source>
</reference>
<dbReference type="OrthoDB" id="173935at2"/>
<gene>
    <name evidence="3" type="ORF">TSACC_23109</name>
</gene>
<dbReference type="InParanoid" id="A0A146GDF5"/>
<organism evidence="3 4">
    <name type="scientific">Terrimicrobium sacchariphilum</name>
    <dbReference type="NCBI Taxonomy" id="690879"/>
    <lineage>
        <taxon>Bacteria</taxon>
        <taxon>Pseudomonadati</taxon>
        <taxon>Verrucomicrobiota</taxon>
        <taxon>Terrimicrobiia</taxon>
        <taxon>Terrimicrobiales</taxon>
        <taxon>Terrimicrobiaceae</taxon>
        <taxon>Terrimicrobium</taxon>
    </lineage>
</organism>